<organism evidence="1 2">
    <name type="scientific">Punica granatum</name>
    <name type="common">Pomegranate</name>
    <dbReference type="NCBI Taxonomy" id="22663"/>
    <lineage>
        <taxon>Eukaryota</taxon>
        <taxon>Viridiplantae</taxon>
        <taxon>Streptophyta</taxon>
        <taxon>Embryophyta</taxon>
        <taxon>Tracheophyta</taxon>
        <taxon>Spermatophyta</taxon>
        <taxon>Magnoliopsida</taxon>
        <taxon>eudicotyledons</taxon>
        <taxon>Gunneridae</taxon>
        <taxon>Pentapetalae</taxon>
        <taxon>rosids</taxon>
        <taxon>malvids</taxon>
        <taxon>Myrtales</taxon>
        <taxon>Lythraceae</taxon>
        <taxon>Punica</taxon>
    </lineage>
</organism>
<gene>
    <name evidence="1" type="ORF">CDL15_Pgr019297</name>
</gene>
<dbReference type="AlphaFoldDB" id="A0A218XQY8"/>
<reference evidence="2" key="1">
    <citation type="journal article" date="2017" name="Plant J.">
        <title>The pomegranate (Punica granatum L.) genome and the genomics of punicalagin biosynthesis.</title>
        <authorList>
            <person name="Qin G."/>
            <person name="Xu C."/>
            <person name="Ming R."/>
            <person name="Tang H."/>
            <person name="Guyot R."/>
            <person name="Kramer E.M."/>
            <person name="Hu Y."/>
            <person name="Yi X."/>
            <person name="Qi Y."/>
            <person name="Xu X."/>
            <person name="Gao Z."/>
            <person name="Pan H."/>
            <person name="Jian J."/>
            <person name="Tian Y."/>
            <person name="Yue Z."/>
            <person name="Xu Y."/>
        </authorList>
    </citation>
    <scope>NUCLEOTIDE SEQUENCE [LARGE SCALE GENOMIC DNA]</scope>
    <source>
        <strain evidence="2">cv. Dabenzi</strain>
    </source>
</reference>
<comment type="caution">
    <text evidence="1">The sequence shown here is derived from an EMBL/GenBank/DDBJ whole genome shotgun (WGS) entry which is preliminary data.</text>
</comment>
<evidence type="ECO:0000313" key="1">
    <source>
        <dbReference type="EMBL" id="OWM87250.1"/>
    </source>
</evidence>
<evidence type="ECO:0000313" key="2">
    <source>
        <dbReference type="Proteomes" id="UP000197138"/>
    </source>
</evidence>
<protein>
    <submittedName>
        <fullName evidence="1">Uncharacterized protein</fullName>
    </submittedName>
</protein>
<proteinExistence type="predicted"/>
<dbReference type="Proteomes" id="UP000197138">
    <property type="component" value="Unassembled WGS sequence"/>
</dbReference>
<accession>A0A218XQY8</accession>
<dbReference type="EMBL" id="MTKT01000817">
    <property type="protein sequence ID" value="OWM87250.1"/>
    <property type="molecule type" value="Genomic_DNA"/>
</dbReference>
<sequence>MRVRASGRYHGSIRCNQDGVIVKFGSPLGFRLEAELLLTMHCLCKGSHKAFAGVQRVQRRIIHFPCTYCKEDRVVFEQEEELDLVIELSKKLNISDTVEDVANRYLEKNKF</sequence>
<name>A0A218XQY8_PUNGR</name>